<evidence type="ECO:0000256" key="3">
    <source>
        <dbReference type="SAM" id="MobiDB-lite"/>
    </source>
</evidence>
<protein>
    <recommendedName>
        <fullName evidence="4">SHSP domain-containing protein</fullName>
    </recommendedName>
</protein>
<dbReference type="AlphaFoldDB" id="A0A670I867"/>
<feature type="region of interest" description="Disordered" evidence="3">
    <location>
        <begin position="102"/>
        <end position="123"/>
    </location>
</feature>
<comment type="similarity">
    <text evidence="1 2">Belongs to the small heat shock protein (HSP20) family.</text>
</comment>
<feature type="domain" description="SHSP" evidence="4">
    <location>
        <begin position="115"/>
        <end position="219"/>
    </location>
</feature>
<dbReference type="InterPro" id="IPR002068">
    <property type="entry name" value="A-crystallin/Hsp20_dom"/>
</dbReference>
<dbReference type="Proteomes" id="UP000472272">
    <property type="component" value="Chromosome 5"/>
</dbReference>
<name>A0A670I867_PODMU</name>
<reference evidence="5 6" key="1">
    <citation type="journal article" date="2019" name="Proc. Natl. Acad. Sci. U.S.A.">
        <title>Regulatory changes in pterin and carotenoid genes underlie balanced color polymorphisms in the wall lizard.</title>
        <authorList>
            <person name="Andrade P."/>
            <person name="Pinho C."/>
            <person name="Perez I de Lanuza G."/>
            <person name="Afonso S."/>
            <person name="Brejcha J."/>
            <person name="Rubin C.J."/>
            <person name="Wallerman O."/>
            <person name="Pereira P."/>
            <person name="Sabatino S.J."/>
            <person name="Bellati A."/>
            <person name="Pellitteri-Rosa D."/>
            <person name="Bosakova Z."/>
            <person name="Bunikis I."/>
            <person name="Carretero M.A."/>
            <person name="Feiner N."/>
            <person name="Marsik P."/>
            <person name="Pauperio F."/>
            <person name="Salvi D."/>
            <person name="Soler L."/>
            <person name="While G.M."/>
            <person name="Uller T."/>
            <person name="Font E."/>
            <person name="Andersson L."/>
            <person name="Carneiro M."/>
        </authorList>
    </citation>
    <scope>NUCLEOTIDE SEQUENCE</scope>
</reference>
<sequence>MQPPYLTFQHEGTATRPIMDILALLDQDKALPSPVHVGTADPLVPHCTQERTAATIAQAMSSVSSSSSSSTFRSEHISTYSPGKPRFEPLLDPPHGIFGAGRARESYGYSGSPPSAHPSALGSSNVIASGDKYQVMADVSQFEPHDIVVTTYNYCIVIQAEKVAEDGTVSNTFTHKCQLPADMDPLSISCSLNDSGMLVITARRQLLAPPPVFRTEVKL</sequence>
<feature type="region of interest" description="Disordered" evidence="3">
    <location>
        <begin position="65"/>
        <end position="86"/>
    </location>
</feature>
<dbReference type="PANTHER" id="PTHR46907:SF1">
    <property type="entry name" value="HEAT SHOCK PROTEIN FAMILY B (SMALL) MEMBER 7"/>
    <property type="match status" value="1"/>
</dbReference>
<dbReference type="PANTHER" id="PTHR46907">
    <property type="entry name" value="HEAT SHOCK PROTEIN BETA-7-RELATED"/>
    <property type="match status" value="1"/>
</dbReference>
<dbReference type="SUPFAM" id="SSF49764">
    <property type="entry name" value="HSP20-like chaperones"/>
    <property type="match status" value="1"/>
</dbReference>
<accession>A0A670I867</accession>
<reference evidence="5" key="3">
    <citation type="submission" date="2025-09" db="UniProtKB">
        <authorList>
            <consortium name="Ensembl"/>
        </authorList>
    </citation>
    <scope>IDENTIFICATION</scope>
</reference>
<reference evidence="5" key="2">
    <citation type="submission" date="2025-08" db="UniProtKB">
        <authorList>
            <consortium name="Ensembl"/>
        </authorList>
    </citation>
    <scope>IDENTIFICATION</scope>
</reference>
<dbReference type="Gene3D" id="2.60.40.790">
    <property type="match status" value="1"/>
</dbReference>
<dbReference type="InterPro" id="IPR001436">
    <property type="entry name" value="Alpha-crystallin/sHSP_animal"/>
</dbReference>
<dbReference type="GeneTree" id="ENSGT00390000010674"/>
<dbReference type="PRINTS" id="PR00299">
    <property type="entry name" value="ACRYSTALLIN"/>
</dbReference>
<dbReference type="Pfam" id="PF00011">
    <property type="entry name" value="HSP20"/>
    <property type="match status" value="1"/>
</dbReference>
<proteinExistence type="inferred from homology"/>
<evidence type="ECO:0000313" key="6">
    <source>
        <dbReference type="Proteomes" id="UP000472272"/>
    </source>
</evidence>
<organism evidence="5 6">
    <name type="scientific">Podarcis muralis</name>
    <name type="common">Wall lizard</name>
    <name type="synonym">Lacerta muralis</name>
    <dbReference type="NCBI Taxonomy" id="64176"/>
    <lineage>
        <taxon>Eukaryota</taxon>
        <taxon>Metazoa</taxon>
        <taxon>Chordata</taxon>
        <taxon>Craniata</taxon>
        <taxon>Vertebrata</taxon>
        <taxon>Euteleostomi</taxon>
        <taxon>Lepidosauria</taxon>
        <taxon>Squamata</taxon>
        <taxon>Bifurcata</taxon>
        <taxon>Unidentata</taxon>
        <taxon>Episquamata</taxon>
        <taxon>Laterata</taxon>
        <taxon>Lacertibaenia</taxon>
        <taxon>Lacertidae</taxon>
        <taxon>Podarcis</taxon>
    </lineage>
</organism>
<evidence type="ECO:0000313" key="5">
    <source>
        <dbReference type="Ensembl" id="ENSPMRP00000007848.1"/>
    </source>
</evidence>
<evidence type="ECO:0000256" key="1">
    <source>
        <dbReference type="PROSITE-ProRule" id="PRU00285"/>
    </source>
</evidence>
<keyword evidence="6" id="KW-1185">Reference proteome</keyword>
<evidence type="ECO:0000256" key="2">
    <source>
        <dbReference type="RuleBase" id="RU003616"/>
    </source>
</evidence>
<dbReference type="PROSITE" id="PS01031">
    <property type="entry name" value="SHSP"/>
    <property type="match status" value="1"/>
</dbReference>
<evidence type="ECO:0000259" key="4">
    <source>
        <dbReference type="PROSITE" id="PS01031"/>
    </source>
</evidence>
<dbReference type="InterPro" id="IPR008978">
    <property type="entry name" value="HSP20-like_chaperone"/>
</dbReference>
<dbReference type="OMA" id="AFNHHVV"/>
<dbReference type="Ensembl" id="ENSPMRT00000008397.1">
    <property type="protein sequence ID" value="ENSPMRP00000007848.1"/>
    <property type="gene ID" value="ENSPMRG00000005308.1"/>
</dbReference>